<dbReference type="PANTHER" id="PTHR35010">
    <property type="entry name" value="BLL4672 PROTEIN-RELATED"/>
    <property type="match status" value="1"/>
</dbReference>
<evidence type="ECO:0000313" key="4">
    <source>
        <dbReference type="Proteomes" id="UP001144096"/>
    </source>
</evidence>
<reference evidence="3" key="1">
    <citation type="submission" date="2022-06" db="EMBL/GenBank/DDBJ databases">
        <title>Amycolatopsis iheyaensis sp. nov., a new species of the genus Amycolatopsis isolated from soil in Iheya island, Japan.</title>
        <authorList>
            <person name="Ngamcharungchit C."/>
            <person name="Kanto H."/>
            <person name="Take A."/>
            <person name="Intra B."/>
            <person name="Matsumoto A."/>
            <person name="Panbangred W."/>
            <person name="Inahashi Y."/>
        </authorList>
    </citation>
    <scope>NUCLEOTIDE SEQUENCE</scope>
    <source>
        <strain evidence="3">OK19-0408</strain>
    </source>
</reference>
<dbReference type="InterPro" id="IPR001387">
    <property type="entry name" value="Cro/C1-type_HTH"/>
</dbReference>
<feature type="domain" description="HTH cro/C1-type" evidence="2">
    <location>
        <begin position="51"/>
        <end position="123"/>
    </location>
</feature>
<comment type="caution">
    <text evidence="3">The sequence shown here is derived from an EMBL/GenBank/DDBJ whole genome shotgun (WGS) entry which is preliminary data.</text>
</comment>
<gene>
    <name evidence="3" type="ORF">M8542_36920</name>
</gene>
<dbReference type="RefSeq" id="WP_257924990.1">
    <property type="nucleotide sequence ID" value="NZ_JAMXQV010000025.1"/>
</dbReference>
<dbReference type="Gene3D" id="3.30.450.180">
    <property type="match status" value="1"/>
</dbReference>
<evidence type="ECO:0000256" key="1">
    <source>
        <dbReference type="SAM" id="MobiDB-lite"/>
    </source>
</evidence>
<dbReference type="AlphaFoldDB" id="A0A9X2SQC7"/>
<dbReference type="InterPro" id="IPR041413">
    <property type="entry name" value="MLTR_LBD"/>
</dbReference>
<feature type="region of interest" description="Disordered" evidence="1">
    <location>
        <begin position="1"/>
        <end position="42"/>
    </location>
</feature>
<protein>
    <submittedName>
        <fullName evidence="3">Helix-turn-helix transcriptional regulator</fullName>
    </submittedName>
</protein>
<sequence>MTSPVSSHVRLPAEEAPAPDDAGGGRRLPIPSQYHPPVESDEIRRRELADFLRKRRESTDPAELGLHRGARRRTPGLRREEIAVLAGMSPTWYTYLEQARSVSPSAKNLDGIADVLRLSDGERVYLSRLAQRDPMHRPATEQDSARLWELTKALNPLPALATSRFGDVLGWNDAAVDQYGDFGRMPDAERNLLWWMFTADAARDRIVDWEAEARAQVARLRWAAAGWYGHPRLDALVGALTAVSDSFRAWWDKHAVYAPGDRIVTIRHARSGEQTTTRVLDEWQDDLGDARLVLHVPG</sequence>
<dbReference type="GO" id="GO:0003677">
    <property type="term" value="F:DNA binding"/>
    <property type="evidence" value="ECO:0007669"/>
    <property type="project" value="InterPro"/>
</dbReference>
<dbReference type="Pfam" id="PF13560">
    <property type="entry name" value="HTH_31"/>
    <property type="match status" value="1"/>
</dbReference>
<keyword evidence="4" id="KW-1185">Reference proteome</keyword>
<dbReference type="SMART" id="SM00530">
    <property type="entry name" value="HTH_XRE"/>
    <property type="match status" value="1"/>
</dbReference>
<dbReference type="CDD" id="cd00093">
    <property type="entry name" value="HTH_XRE"/>
    <property type="match status" value="1"/>
</dbReference>
<accession>A0A9X2SQC7</accession>
<dbReference type="Gene3D" id="1.10.260.40">
    <property type="entry name" value="lambda repressor-like DNA-binding domains"/>
    <property type="match status" value="1"/>
</dbReference>
<dbReference type="EMBL" id="JAMXQV010000025">
    <property type="protein sequence ID" value="MCR6488425.1"/>
    <property type="molecule type" value="Genomic_DNA"/>
</dbReference>
<evidence type="ECO:0000313" key="3">
    <source>
        <dbReference type="EMBL" id="MCR6488425.1"/>
    </source>
</evidence>
<dbReference type="Pfam" id="PF17765">
    <property type="entry name" value="MLTR_LBD"/>
    <property type="match status" value="1"/>
</dbReference>
<organism evidence="3 4">
    <name type="scientific">Amycolatopsis iheyensis</name>
    <dbReference type="NCBI Taxonomy" id="2945988"/>
    <lineage>
        <taxon>Bacteria</taxon>
        <taxon>Bacillati</taxon>
        <taxon>Actinomycetota</taxon>
        <taxon>Actinomycetes</taxon>
        <taxon>Pseudonocardiales</taxon>
        <taxon>Pseudonocardiaceae</taxon>
        <taxon>Amycolatopsis</taxon>
    </lineage>
</organism>
<name>A0A9X2SQC7_9PSEU</name>
<dbReference type="Proteomes" id="UP001144096">
    <property type="component" value="Unassembled WGS sequence"/>
</dbReference>
<evidence type="ECO:0000259" key="2">
    <source>
        <dbReference type="SMART" id="SM00530"/>
    </source>
</evidence>
<dbReference type="SUPFAM" id="SSF47413">
    <property type="entry name" value="lambda repressor-like DNA-binding domains"/>
    <property type="match status" value="1"/>
</dbReference>
<proteinExistence type="predicted"/>
<dbReference type="InterPro" id="IPR010982">
    <property type="entry name" value="Lambda_DNA-bd_dom_sf"/>
</dbReference>